<feature type="region of interest" description="Disordered" evidence="1">
    <location>
        <begin position="1"/>
        <end position="22"/>
    </location>
</feature>
<reference evidence="2 3" key="1">
    <citation type="submission" date="2022-03" db="EMBL/GenBank/DDBJ databases">
        <title>Complete genome of Streptomyces rimosus ssp. rimosus R7 (=ATCC 10970).</title>
        <authorList>
            <person name="Beganovic S."/>
            <person name="Ruckert C."/>
            <person name="Busche T."/>
            <person name="Kalinowski J."/>
            <person name="Wittmann C."/>
        </authorList>
    </citation>
    <scope>NUCLEOTIDE SEQUENCE [LARGE SCALE GENOMIC DNA]</scope>
    <source>
        <strain evidence="2 3">R7</strain>
    </source>
</reference>
<proteinExistence type="predicted"/>
<accession>A0ABY3Z7W2</accession>
<gene>
    <name evidence="2" type="ORF">SRIMR7_30095</name>
</gene>
<sequence>MCFRKQGDFRGEGTVPMGSNSKSSIRPARILTALATAFVTALPLAVATTPAQAAPAAADVVPRIDLRVLVITDGGDTTDAIASELRSQGIPYTTVNLSASGRPVINEAFLSDTVDGRPRAKFQGVVMSNDNPFGSADSPELAALKTYETTYKIPQVDAYTYARPDVGLRTPDEGGYAGVLDGFATRTTDAGKTGPFGYLKGAVPFEDADPKVSESYGYIAQPVANPPAGATFTTYLDAAVPGGPARGSLIGEYAHDGRRELVVTFAQNRYQQQFRLLARGIVDWLTQGVHLGQSRNYFSVQVDDIFAPDSRWDTKNNCTPGDFDCPPGVPDTAQIRMTEADAAYAAQWQRDRGYQLDLVYNAGSGEEWKAEHGGVDALADRLLADKSAYRWVNHTYTHPFLGCVQDTSTVPWRCAKDWFGQTRWVSRSEITAEIEKNHAWGVAKGLDVDASELVTGEHSGLKSTPQQPQDNPNLAPALTATGVKWLASDNSRESAQRQAGPALTVPRYPMNVFYNAATAAEETDEYNWIYTSKADGGSGICETDPNSTCLPAPLPTSTGYTSYIVPLEARTALGHALANDPRPHYIHQSNLAEDRIAYPVLDKVLADYRGFFAADTPVVNQRHRDIGREMQQRAAWQKALDAGSVTAYRIGDTVTITSPAGVAAAATMPDGTRTQLPNGTVDFGTRYAGRVSEWATAQSPGAAITLKLPTTA</sequence>
<evidence type="ECO:0000256" key="1">
    <source>
        <dbReference type="SAM" id="MobiDB-lite"/>
    </source>
</evidence>
<dbReference type="Proteomes" id="UP000829494">
    <property type="component" value="Chromosome"/>
</dbReference>
<evidence type="ECO:0000313" key="2">
    <source>
        <dbReference type="EMBL" id="UNZ06411.1"/>
    </source>
</evidence>
<feature type="compositionally biased region" description="Polar residues" evidence="1">
    <location>
        <begin position="461"/>
        <end position="472"/>
    </location>
</feature>
<protein>
    <recommendedName>
        <fullName evidence="4">Secreted protein</fullName>
    </recommendedName>
</protein>
<evidence type="ECO:0000313" key="3">
    <source>
        <dbReference type="Proteomes" id="UP000829494"/>
    </source>
</evidence>
<feature type="compositionally biased region" description="Basic and acidic residues" evidence="1">
    <location>
        <begin position="1"/>
        <end position="11"/>
    </location>
</feature>
<organism evidence="2 3">
    <name type="scientific">Streptomyces rimosus subsp. rimosus</name>
    <dbReference type="NCBI Taxonomy" id="132474"/>
    <lineage>
        <taxon>Bacteria</taxon>
        <taxon>Bacillati</taxon>
        <taxon>Actinomycetota</taxon>
        <taxon>Actinomycetes</taxon>
        <taxon>Kitasatosporales</taxon>
        <taxon>Streptomycetaceae</taxon>
        <taxon>Streptomyces</taxon>
    </lineage>
</organism>
<feature type="region of interest" description="Disordered" evidence="1">
    <location>
        <begin position="456"/>
        <end position="476"/>
    </location>
</feature>
<name>A0ABY3Z7W2_STRRM</name>
<evidence type="ECO:0008006" key="4">
    <source>
        <dbReference type="Google" id="ProtNLM"/>
    </source>
</evidence>
<keyword evidence="3" id="KW-1185">Reference proteome</keyword>
<dbReference type="EMBL" id="CP094298">
    <property type="protein sequence ID" value="UNZ06411.1"/>
    <property type="molecule type" value="Genomic_DNA"/>
</dbReference>